<feature type="transmembrane region" description="Helical" evidence="7">
    <location>
        <begin position="89"/>
        <end position="113"/>
    </location>
</feature>
<dbReference type="PANTHER" id="PTHR43744">
    <property type="entry name" value="ABC TRANSPORTER PERMEASE PROTEIN MG189-RELATED-RELATED"/>
    <property type="match status" value="1"/>
</dbReference>
<evidence type="ECO:0000259" key="8">
    <source>
        <dbReference type="PROSITE" id="PS50928"/>
    </source>
</evidence>
<accession>A0A6C0FWN6</accession>
<feature type="transmembrane region" description="Helical" evidence="7">
    <location>
        <begin position="157"/>
        <end position="179"/>
    </location>
</feature>
<keyword evidence="10" id="KW-1185">Reference proteome</keyword>
<evidence type="ECO:0000256" key="5">
    <source>
        <dbReference type="ARBA" id="ARBA00022989"/>
    </source>
</evidence>
<evidence type="ECO:0000256" key="3">
    <source>
        <dbReference type="ARBA" id="ARBA00022475"/>
    </source>
</evidence>
<comment type="subcellular location">
    <subcellularLocation>
        <location evidence="1 7">Cell membrane</location>
        <topology evidence="1 7">Multi-pass membrane protein</topology>
    </subcellularLocation>
</comment>
<comment type="similarity">
    <text evidence="7">Belongs to the binding-protein-dependent transport system permease family.</text>
</comment>
<evidence type="ECO:0000313" key="9">
    <source>
        <dbReference type="EMBL" id="QHT59369.1"/>
    </source>
</evidence>
<dbReference type="EMBL" id="CP048209">
    <property type="protein sequence ID" value="QHT59369.1"/>
    <property type="molecule type" value="Genomic_DNA"/>
</dbReference>
<dbReference type="GO" id="GO:0005886">
    <property type="term" value="C:plasma membrane"/>
    <property type="evidence" value="ECO:0007669"/>
    <property type="project" value="UniProtKB-SubCell"/>
</dbReference>
<dbReference type="InterPro" id="IPR035906">
    <property type="entry name" value="MetI-like_sf"/>
</dbReference>
<reference evidence="9 10" key="1">
    <citation type="submission" date="2020-01" db="EMBL/GenBank/DDBJ databases">
        <title>Paenibacillus sp. nov., isolated from tomato rhizosphere.</title>
        <authorList>
            <person name="Weon H.-Y."/>
            <person name="Lee S.A."/>
        </authorList>
    </citation>
    <scope>NUCLEOTIDE SEQUENCE [LARGE SCALE GENOMIC DNA]</scope>
    <source>
        <strain evidence="9 10">12200R-189</strain>
    </source>
</reference>
<name>A0A6C0FWN6_9BACL</name>
<feature type="transmembrane region" description="Helical" evidence="7">
    <location>
        <begin position="200"/>
        <end position="225"/>
    </location>
</feature>
<keyword evidence="6 7" id="KW-0472">Membrane</keyword>
<keyword evidence="2 7" id="KW-0813">Transport</keyword>
<evidence type="ECO:0000256" key="4">
    <source>
        <dbReference type="ARBA" id="ARBA00022692"/>
    </source>
</evidence>
<dbReference type="Pfam" id="PF00528">
    <property type="entry name" value="BPD_transp_1"/>
    <property type="match status" value="1"/>
</dbReference>
<dbReference type="KEGG" id="plyc:GXP70_04890"/>
<feature type="transmembrane region" description="Helical" evidence="7">
    <location>
        <begin position="29"/>
        <end position="53"/>
    </location>
</feature>
<feature type="transmembrane region" description="Helical" evidence="7">
    <location>
        <begin position="280"/>
        <end position="297"/>
    </location>
</feature>
<evidence type="ECO:0000256" key="7">
    <source>
        <dbReference type="RuleBase" id="RU363032"/>
    </source>
</evidence>
<dbReference type="CDD" id="cd06261">
    <property type="entry name" value="TM_PBP2"/>
    <property type="match status" value="1"/>
</dbReference>
<dbReference type="Gene3D" id="1.10.3720.10">
    <property type="entry name" value="MetI-like"/>
    <property type="match status" value="1"/>
</dbReference>
<dbReference type="AlphaFoldDB" id="A0A6C0FWN6"/>
<keyword evidence="3" id="KW-1003">Cell membrane</keyword>
<feature type="transmembrane region" description="Helical" evidence="7">
    <location>
        <begin position="125"/>
        <end position="145"/>
    </location>
</feature>
<evidence type="ECO:0000256" key="6">
    <source>
        <dbReference type="ARBA" id="ARBA00023136"/>
    </source>
</evidence>
<dbReference type="SUPFAM" id="SSF161098">
    <property type="entry name" value="MetI-like"/>
    <property type="match status" value="1"/>
</dbReference>
<dbReference type="InterPro" id="IPR000515">
    <property type="entry name" value="MetI-like"/>
</dbReference>
<gene>
    <name evidence="9" type="ORF">GXP70_04890</name>
</gene>
<keyword evidence="4 7" id="KW-0812">Transmembrane</keyword>
<sequence>MDKSQALLSAGPGTFRAAKRRQRSLYQTVLNGLFCIAALIVVLPLVLVLSVSFSDEDSVYIHGYSFIPHKFSTAAYSYLWADHGAIAHAYGVTVLVTVAGALAGLLLTALFAYPLARRDFPLRNVFSFFVFFTILFGGGLVPWYIVFTNFVNVKDSMLGLVLPGLLMNGFNILVVRTFFQGIPPSLMESATIDGAGEFRIWWQIVMPLSLPVLATIGLFMTLGYWNDWFNSLIFISDVKWYSLQYIMQKTLMDIQFLSTQSGAGNASAILATAPTETMRMAMAIIGVGPIVLAYPFFQRYLVQGLTVGAVKG</sequence>
<dbReference type="PANTHER" id="PTHR43744:SF9">
    <property type="entry name" value="POLYGALACTURONAN_RHAMNOGALACTURONAN TRANSPORT SYSTEM PERMEASE PROTEIN YTCP"/>
    <property type="match status" value="1"/>
</dbReference>
<dbReference type="Proteomes" id="UP000476064">
    <property type="component" value="Chromosome"/>
</dbReference>
<evidence type="ECO:0000313" key="10">
    <source>
        <dbReference type="Proteomes" id="UP000476064"/>
    </source>
</evidence>
<proteinExistence type="inferred from homology"/>
<evidence type="ECO:0000256" key="1">
    <source>
        <dbReference type="ARBA" id="ARBA00004651"/>
    </source>
</evidence>
<evidence type="ECO:0000256" key="2">
    <source>
        <dbReference type="ARBA" id="ARBA00022448"/>
    </source>
</evidence>
<keyword evidence="5 7" id="KW-1133">Transmembrane helix</keyword>
<feature type="domain" description="ABC transmembrane type-1" evidence="8">
    <location>
        <begin position="90"/>
        <end position="282"/>
    </location>
</feature>
<dbReference type="PROSITE" id="PS50928">
    <property type="entry name" value="ABC_TM1"/>
    <property type="match status" value="1"/>
</dbReference>
<dbReference type="GO" id="GO:0055085">
    <property type="term" value="P:transmembrane transport"/>
    <property type="evidence" value="ECO:0007669"/>
    <property type="project" value="InterPro"/>
</dbReference>
<organism evidence="9 10">
    <name type="scientific">Paenibacillus lycopersici</name>
    <dbReference type="NCBI Taxonomy" id="2704462"/>
    <lineage>
        <taxon>Bacteria</taxon>
        <taxon>Bacillati</taxon>
        <taxon>Bacillota</taxon>
        <taxon>Bacilli</taxon>
        <taxon>Bacillales</taxon>
        <taxon>Paenibacillaceae</taxon>
        <taxon>Paenibacillus</taxon>
    </lineage>
</organism>
<protein>
    <submittedName>
        <fullName evidence="9">Carbohydrate ABC transporter permease</fullName>
    </submittedName>
</protein>
<dbReference type="RefSeq" id="WP_162355435.1">
    <property type="nucleotide sequence ID" value="NZ_CP048209.1"/>
</dbReference>